<feature type="transmembrane region" description="Helical" evidence="4">
    <location>
        <begin position="166"/>
        <end position="185"/>
    </location>
</feature>
<feature type="transmembrane region" description="Helical" evidence="4">
    <location>
        <begin position="109"/>
        <end position="128"/>
    </location>
</feature>
<accession>A0A9D9E5V9</accession>
<dbReference type="CDD" id="cd17489">
    <property type="entry name" value="MFS_YfcJ_like"/>
    <property type="match status" value="1"/>
</dbReference>
<dbReference type="InterPro" id="IPR036259">
    <property type="entry name" value="MFS_trans_sf"/>
</dbReference>
<feature type="transmembrane region" description="Helical" evidence="4">
    <location>
        <begin position="47"/>
        <end position="68"/>
    </location>
</feature>
<gene>
    <name evidence="6" type="ORF">IAC54_07490</name>
</gene>
<proteinExistence type="predicted"/>
<evidence type="ECO:0000259" key="5">
    <source>
        <dbReference type="PROSITE" id="PS50850"/>
    </source>
</evidence>
<feature type="transmembrane region" description="Helical" evidence="4">
    <location>
        <begin position="366"/>
        <end position="383"/>
    </location>
</feature>
<keyword evidence="1 4" id="KW-0812">Transmembrane</keyword>
<protein>
    <submittedName>
        <fullName evidence="6">MFS transporter</fullName>
    </submittedName>
</protein>
<dbReference type="PROSITE" id="PS50850">
    <property type="entry name" value="MFS"/>
    <property type="match status" value="1"/>
</dbReference>
<feature type="transmembrane region" description="Helical" evidence="4">
    <location>
        <begin position="341"/>
        <end position="360"/>
    </location>
</feature>
<feature type="transmembrane region" description="Helical" evidence="4">
    <location>
        <begin position="275"/>
        <end position="297"/>
    </location>
</feature>
<comment type="caution">
    <text evidence="6">The sequence shown here is derived from an EMBL/GenBank/DDBJ whole genome shotgun (WGS) entry which is preliminary data.</text>
</comment>
<dbReference type="InterPro" id="IPR020846">
    <property type="entry name" value="MFS_dom"/>
</dbReference>
<reference evidence="6" key="2">
    <citation type="journal article" date="2021" name="PeerJ">
        <title>Extensive microbial diversity within the chicken gut microbiome revealed by metagenomics and culture.</title>
        <authorList>
            <person name="Gilroy R."/>
            <person name="Ravi A."/>
            <person name="Getino M."/>
            <person name="Pursley I."/>
            <person name="Horton D.L."/>
            <person name="Alikhan N.F."/>
            <person name="Baker D."/>
            <person name="Gharbi K."/>
            <person name="Hall N."/>
            <person name="Watson M."/>
            <person name="Adriaenssens E.M."/>
            <person name="Foster-Nyarko E."/>
            <person name="Jarju S."/>
            <person name="Secka A."/>
            <person name="Antonio M."/>
            <person name="Oren A."/>
            <person name="Chaudhuri R.R."/>
            <person name="La Ragione R."/>
            <person name="Hildebrand F."/>
            <person name="Pallen M.J."/>
        </authorList>
    </citation>
    <scope>NUCLEOTIDE SEQUENCE</scope>
    <source>
        <strain evidence="6">G3-4614</strain>
    </source>
</reference>
<evidence type="ECO:0000313" key="7">
    <source>
        <dbReference type="Proteomes" id="UP000823636"/>
    </source>
</evidence>
<dbReference type="SUPFAM" id="SSF103473">
    <property type="entry name" value="MFS general substrate transporter"/>
    <property type="match status" value="1"/>
</dbReference>
<dbReference type="AlphaFoldDB" id="A0A9D9E5V9"/>
<dbReference type="EMBL" id="JADIMW010000078">
    <property type="protein sequence ID" value="MBO8438721.1"/>
    <property type="molecule type" value="Genomic_DNA"/>
</dbReference>
<reference evidence="6" key="1">
    <citation type="submission" date="2020-10" db="EMBL/GenBank/DDBJ databases">
        <authorList>
            <person name="Gilroy R."/>
        </authorList>
    </citation>
    <scope>NUCLEOTIDE SEQUENCE</scope>
    <source>
        <strain evidence="6">G3-4614</strain>
    </source>
</reference>
<dbReference type="Gene3D" id="1.20.1250.20">
    <property type="entry name" value="MFS general substrate transporter like domains"/>
    <property type="match status" value="1"/>
</dbReference>
<dbReference type="InterPro" id="IPR052714">
    <property type="entry name" value="MFS_Exporter"/>
</dbReference>
<evidence type="ECO:0000256" key="4">
    <source>
        <dbReference type="SAM" id="Phobius"/>
    </source>
</evidence>
<evidence type="ECO:0000256" key="2">
    <source>
        <dbReference type="ARBA" id="ARBA00022989"/>
    </source>
</evidence>
<feature type="transmembrane region" description="Helical" evidence="4">
    <location>
        <begin position="303"/>
        <end position="329"/>
    </location>
</feature>
<organism evidence="6 7">
    <name type="scientific">Candidatus Caccoplasma merdipullorum</name>
    <dbReference type="NCBI Taxonomy" id="2840718"/>
    <lineage>
        <taxon>Bacteria</taxon>
        <taxon>Pseudomonadati</taxon>
        <taxon>Bacteroidota</taxon>
        <taxon>Bacteroidia</taxon>
        <taxon>Bacteroidales</taxon>
        <taxon>Bacteroidaceae</taxon>
        <taxon>Bacteroidaceae incertae sedis</taxon>
        <taxon>Candidatus Caccoplasma</taxon>
    </lineage>
</organism>
<name>A0A9D9E5V9_9BACT</name>
<evidence type="ECO:0000256" key="1">
    <source>
        <dbReference type="ARBA" id="ARBA00022692"/>
    </source>
</evidence>
<dbReference type="InterPro" id="IPR011701">
    <property type="entry name" value="MFS"/>
</dbReference>
<feature type="transmembrane region" description="Helical" evidence="4">
    <location>
        <begin position="218"/>
        <end position="237"/>
    </location>
</feature>
<evidence type="ECO:0000313" key="6">
    <source>
        <dbReference type="EMBL" id="MBO8438721.1"/>
    </source>
</evidence>
<evidence type="ECO:0000256" key="3">
    <source>
        <dbReference type="ARBA" id="ARBA00023136"/>
    </source>
</evidence>
<feature type="transmembrane region" description="Helical" evidence="4">
    <location>
        <begin position="80"/>
        <end position="103"/>
    </location>
</feature>
<dbReference type="Proteomes" id="UP000823636">
    <property type="component" value="Unassembled WGS sequence"/>
</dbReference>
<feature type="transmembrane region" description="Helical" evidence="4">
    <location>
        <begin position="140"/>
        <end position="160"/>
    </location>
</feature>
<keyword evidence="3 4" id="KW-0472">Membrane</keyword>
<keyword evidence="2 4" id="KW-1133">Transmembrane helix</keyword>
<feature type="transmembrane region" description="Helical" evidence="4">
    <location>
        <begin position="243"/>
        <end position="263"/>
    </location>
</feature>
<dbReference type="Pfam" id="PF07690">
    <property type="entry name" value="MFS_1"/>
    <property type="match status" value="2"/>
</dbReference>
<feature type="transmembrane region" description="Helical" evidence="4">
    <location>
        <begin position="12"/>
        <end position="35"/>
    </location>
</feature>
<dbReference type="PANTHER" id="PTHR23531:SF1">
    <property type="entry name" value="QUINOLENE RESISTANCE PROTEIN NORA"/>
    <property type="match status" value="1"/>
</dbReference>
<sequence length="397" mass="43356">MVKEKLLNSNFLAVLGGNFLLFFAFFTLLPVLPIYMQNEFNASHTEIGVVLSLYTITALIVRPFAGFLIDTLPRHPMQMLFYAAFTLLFCMYLLPGGIVLFAVTRALHGFVFGVITVANSTVAIDVLAPTRRNEGIGYYGISNNLGMALGPTISFTVLHVFGSYNALFLCAFAACVIGFILVSTVKMPDRHREAKAKPKERMPVSLDRFFLLKGKRESLTLALLSFSYGILSTYLAVYARDEVGIDESTGGFFMLMAAGLIGARITTGKPLRNGLLIKLITCGILLLFVGYGMFIFIKVPVAFFASAFVLGYSYGMICPPMQTMFINLARHDQRGTANSTYLTSWDVGVGLGVVIGGAIADVESYTAAYIFAVVLVAAGLVFFRKVTAPHFSANKLR</sequence>
<dbReference type="GO" id="GO:0022857">
    <property type="term" value="F:transmembrane transporter activity"/>
    <property type="evidence" value="ECO:0007669"/>
    <property type="project" value="InterPro"/>
</dbReference>
<feature type="domain" description="Major facilitator superfamily (MFS) profile" evidence="5">
    <location>
        <begin position="10"/>
        <end position="390"/>
    </location>
</feature>
<dbReference type="PANTHER" id="PTHR23531">
    <property type="entry name" value="QUINOLENE RESISTANCE PROTEIN NORA"/>
    <property type="match status" value="1"/>
</dbReference>